<keyword evidence="1" id="KW-1133">Transmembrane helix</keyword>
<dbReference type="EMBL" id="JADJZA010000002">
    <property type="protein sequence ID" value="MBK9296430.1"/>
    <property type="molecule type" value="Genomic_DNA"/>
</dbReference>
<dbReference type="InterPro" id="IPR036514">
    <property type="entry name" value="SGNH_hydro_sf"/>
</dbReference>
<reference evidence="3 4" key="1">
    <citation type="submission" date="2020-10" db="EMBL/GenBank/DDBJ databases">
        <title>Connecting structure to function with the recovery of over 1000 high-quality activated sludge metagenome-assembled genomes encoding full-length rRNA genes using long-read sequencing.</title>
        <authorList>
            <person name="Singleton C.M."/>
            <person name="Petriglieri F."/>
            <person name="Kristensen J.M."/>
            <person name="Kirkegaard R.H."/>
            <person name="Michaelsen T.Y."/>
            <person name="Andersen M.H."/>
            <person name="Karst S.M."/>
            <person name="Dueholm M.S."/>
            <person name="Nielsen P.H."/>
            <person name="Albertsen M."/>
        </authorList>
    </citation>
    <scope>NUCLEOTIDE SEQUENCE [LARGE SCALE GENOMIC DNA]</scope>
    <source>
        <strain evidence="3">Lyne_18-Q3-R50-59_MAXAC.006</strain>
    </source>
</reference>
<dbReference type="AlphaFoldDB" id="A0A936TFC3"/>
<evidence type="ECO:0000313" key="3">
    <source>
        <dbReference type="EMBL" id="MBK9296430.1"/>
    </source>
</evidence>
<feature type="domain" description="SGNH hydrolase-type esterase" evidence="2">
    <location>
        <begin position="238"/>
        <end position="441"/>
    </location>
</feature>
<evidence type="ECO:0000259" key="2">
    <source>
        <dbReference type="Pfam" id="PF13472"/>
    </source>
</evidence>
<name>A0A936TFC3_9ACTN</name>
<proteinExistence type="predicted"/>
<keyword evidence="1" id="KW-0812">Transmembrane</keyword>
<evidence type="ECO:0000256" key="1">
    <source>
        <dbReference type="SAM" id="Phobius"/>
    </source>
</evidence>
<evidence type="ECO:0000313" key="4">
    <source>
        <dbReference type="Proteomes" id="UP000727993"/>
    </source>
</evidence>
<gene>
    <name evidence="3" type="ORF">IPN02_06150</name>
</gene>
<dbReference type="Proteomes" id="UP000727993">
    <property type="component" value="Unassembled WGS sequence"/>
</dbReference>
<dbReference type="PANTHER" id="PTHR43784:SF2">
    <property type="entry name" value="GDSL-LIKE LIPASE_ACYLHYDROLASE, PUTATIVE (AFU_ORTHOLOGUE AFUA_2G00820)-RELATED"/>
    <property type="match status" value="1"/>
</dbReference>
<feature type="transmembrane region" description="Helical" evidence="1">
    <location>
        <begin position="478"/>
        <end position="497"/>
    </location>
</feature>
<dbReference type="InterPro" id="IPR013830">
    <property type="entry name" value="SGNH_hydro"/>
</dbReference>
<sequence length="508" mass="52326">MSRSGARSPRIGPATRRVVPSAAAIATVLAVVSLGLMTHPAGADEISCDDMRWTAVWAGPPSDASRTEDVSSIVDPSANRLGGVRNSTVRAIATPSTGGSETRVHLSNRFGTAPVTFDRVTIGVQTTGPAVAAGSLEKVRFDGEKAVTVAAGDDAVSDSVAFSFESGQPIAVSVFVAGDAAMPTIHYTARQASYLTPPNGGDQTTDVEGSKLSEKTTSRPFLTGIDVRTTGDFGTVVALGDSITDGFQGQAPDGRPETVEGIDQNVRYPDFLAERLRSAGKPLGVINAGISGNRLLRDGADGGNIATNGLSTASRVEQDVLGRAGVTTVILLVGINDLGKTPNATADELISGYVEMIQSLHQAGLNVVHGTLTPVGGSTSYGTPEIEAERQKVNAWIRSNSPADAIVDFDAALRDPVDATRLDPRFDGGDHLHMSPAGNRAMAEAVDPGDLRPAACAATGATGRTGAEEGTGTGKAPWIAALVAVLLIAVLGAAFIVHRHVARERTGP</sequence>
<dbReference type="InterPro" id="IPR053140">
    <property type="entry name" value="GDSL_Rv0518-like"/>
</dbReference>
<dbReference type="Pfam" id="PF13472">
    <property type="entry name" value="Lipase_GDSL_2"/>
    <property type="match status" value="1"/>
</dbReference>
<accession>A0A936TFC3</accession>
<comment type="caution">
    <text evidence="3">The sequence shown here is derived from an EMBL/GenBank/DDBJ whole genome shotgun (WGS) entry which is preliminary data.</text>
</comment>
<protein>
    <submittedName>
        <fullName evidence="3">GDSL family lipase</fullName>
    </submittedName>
</protein>
<dbReference type="Gene3D" id="3.40.50.1110">
    <property type="entry name" value="SGNH hydrolase"/>
    <property type="match status" value="1"/>
</dbReference>
<dbReference type="SUPFAM" id="SSF52266">
    <property type="entry name" value="SGNH hydrolase"/>
    <property type="match status" value="1"/>
</dbReference>
<organism evidence="3 4">
    <name type="scientific">Candidatus Neomicrothrix subdominans</name>
    <dbReference type="NCBI Taxonomy" id="2954438"/>
    <lineage>
        <taxon>Bacteria</taxon>
        <taxon>Bacillati</taxon>
        <taxon>Actinomycetota</taxon>
        <taxon>Acidimicrobiia</taxon>
        <taxon>Acidimicrobiales</taxon>
        <taxon>Microthrixaceae</taxon>
        <taxon>Candidatus Neomicrothrix</taxon>
    </lineage>
</organism>
<dbReference type="PANTHER" id="PTHR43784">
    <property type="entry name" value="GDSL-LIKE LIPASE/ACYLHYDROLASE, PUTATIVE (AFU_ORTHOLOGUE AFUA_2G00820)-RELATED"/>
    <property type="match status" value="1"/>
</dbReference>
<keyword evidence="1" id="KW-0472">Membrane</keyword>